<dbReference type="InterPro" id="IPR013785">
    <property type="entry name" value="Aldolase_TIM"/>
</dbReference>
<dbReference type="InterPro" id="IPR017853">
    <property type="entry name" value="GH"/>
</dbReference>
<keyword evidence="2" id="KW-1185">Reference proteome</keyword>
<evidence type="ECO:0000313" key="1">
    <source>
        <dbReference type="EMBL" id="PRD51951.1"/>
    </source>
</evidence>
<accession>A0A2S9JGJ4</accession>
<dbReference type="EMBL" id="PVBS01000004">
    <property type="protein sequence ID" value="PRD51951.1"/>
    <property type="molecule type" value="Genomic_DNA"/>
</dbReference>
<protein>
    <recommendedName>
        <fullName evidence="3">Hyaluronidase</fullName>
    </recommendedName>
</protein>
<dbReference type="Proteomes" id="UP000238642">
    <property type="component" value="Unassembled WGS sequence"/>
</dbReference>
<dbReference type="SUPFAM" id="SSF51445">
    <property type="entry name" value="(Trans)glycosidases"/>
    <property type="match status" value="1"/>
</dbReference>
<sequence>MEHSMLKTLLTFLLLNWASLIFSQTKLLIGMDDLSETTYTELKNKNIETLKVIYGVDIYPKDPLKADLEVMKAAIVKAFPDKNEYGYGMLDWEGKAYHILAHSRTETKAFKDIRAEFIRAISFAKKLRPNVKWGFFEIPFRDVRFSNKETKLKSHSKILELLRECDVLYPSMYGYTPNYIGSLNDVSYAISLASELNKEVFPMVWHRYQGDNNTKEKRYWFEVIPKNLFVNRIRDIRKVKYNGKQVDGIVWWGKDTYFYEKKNRVVRMEAQNINDFKTIYNNLVKEYAIEIVK</sequence>
<comment type="caution">
    <text evidence="1">The sequence shown here is derived from an EMBL/GenBank/DDBJ whole genome shotgun (WGS) entry which is preliminary data.</text>
</comment>
<gene>
    <name evidence="1" type="ORF">C5749_16765</name>
</gene>
<name>A0A2S9JGJ4_9SPHI</name>
<organism evidence="1 2">
    <name type="scientific">Sphingobacterium gobiense</name>
    <dbReference type="NCBI Taxonomy" id="1382456"/>
    <lineage>
        <taxon>Bacteria</taxon>
        <taxon>Pseudomonadati</taxon>
        <taxon>Bacteroidota</taxon>
        <taxon>Sphingobacteriia</taxon>
        <taxon>Sphingobacteriales</taxon>
        <taxon>Sphingobacteriaceae</taxon>
        <taxon>Sphingobacterium</taxon>
    </lineage>
</organism>
<dbReference type="AlphaFoldDB" id="A0A2S9JGJ4"/>
<evidence type="ECO:0000313" key="2">
    <source>
        <dbReference type="Proteomes" id="UP000238642"/>
    </source>
</evidence>
<dbReference type="Gene3D" id="3.20.20.70">
    <property type="entry name" value="Aldolase class I"/>
    <property type="match status" value="1"/>
</dbReference>
<evidence type="ECO:0008006" key="3">
    <source>
        <dbReference type="Google" id="ProtNLM"/>
    </source>
</evidence>
<reference evidence="1 2" key="1">
    <citation type="submission" date="2018-02" db="EMBL/GenBank/DDBJ databases">
        <title>The draft genome of Sphingobacterium gobiense H7.</title>
        <authorList>
            <person name="Li L."/>
            <person name="Liu L."/>
            <person name="Zhang X."/>
            <person name="Wang T."/>
            <person name="Liang L."/>
        </authorList>
    </citation>
    <scope>NUCLEOTIDE SEQUENCE [LARGE SCALE GENOMIC DNA]</scope>
    <source>
        <strain evidence="1 2">ACCC 05757</strain>
    </source>
</reference>
<proteinExistence type="predicted"/>